<accession>A0A3P8U1I1</accession>
<evidence type="ECO:0000313" key="3">
    <source>
        <dbReference type="Proteomes" id="UP000265080"/>
    </source>
</evidence>
<dbReference type="AlphaFoldDB" id="A0A3P8U1I1"/>
<keyword evidence="1" id="KW-1133">Transmembrane helix</keyword>
<feature type="transmembrane region" description="Helical" evidence="1">
    <location>
        <begin position="42"/>
        <end position="63"/>
    </location>
</feature>
<reference evidence="2" key="3">
    <citation type="submission" date="2025-09" db="UniProtKB">
        <authorList>
            <consortium name="Ensembl"/>
        </authorList>
    </citation>
    <scope>IDENTIFICATION</scope>
</reference>
<evidence type="ECO:0000313" key="2">
    <source>
        <dbReference type="Ensembl" id="ENSAPEP00000031169.1"/>
    </source>
</evidence>
<feature type="transmembrane region" description="Helical" evidence="1">
    <location>
        <begin position="15"/>
        <end position="36"/>
    </location>
</feature>
<organism evidence="2 3">
    <name type="scientific">Amphiprion percula</name>
    <name type="common">Orange clownfish</name>
    <name type="synonym">Lutjanus percula</name>
    <dbReference type="NCBI Taxonomy" id="161767"/>
    <lineage>
        <taxon>Eukaryota</taxon>
        <taxon>Metazoa</taxon>
        <taxon>Chordata</taxon>
        <taxon>Craniata</taxon>
        <taxon>Vertebrata</taxon>
        <taxon>Euteleostomi</taxon>
        <taxon>Actinopterygii</taxon>
        <taxon>Neopterygii</taxon>
        <taxon>Teleostei</taxon>
        <taxon>Neoteleostei</taxon>
        <taxon>Acanthomorphata</taxon>
        <taxon>Ovalentaria</taxon>
        <taxon>Pomacentridae</taxon>
        <taxon>Amphiprion</taxon>
    </lineage>
</organism>
<reference evidence="2 3" key="1">
    <citation type="submission" date="2018-03" db="EMBL/GenBank/DDBJ databases">
        <title>Finding Nemo's genes: A chromosome-scale reference assembly of the genome of the orange clownfish Amphiprion percula.</title>
        <authorList>
            <person name="Lehmann R."/>
        </authorList>
    </citation>
    <scope>NUCLEOTIDE SEQUENCE</scope>
</reference>
<name>A0A3P8U1I1_AMPPE</name>
<dbReference type="Proteomes" id="UP000265080">
    <property type="component" value="Chromosome 3"/>
</dbReference>
<evidence type="ECO:0000256" key="1">
    <source>
        <dbReference type="SAM" id="Phobius"/>
    </source>
</evidence>
<dbReference type="Ensembl" id="ENSAPET00000031997.1">
    <property type="protein sequence ID" value="ENSAPEP00000031169.1"/>
    <property type="gene ID" value="ENSAPEG00000022141.1"/>
</dbReference>
<proteinExistence type="predicted"/>
<keyword evidence="1" id="KW-0812">Transmembrane</keyword>
<reference evidence="2" key="2">
    <citation type="submission" date="2025-08" db="UniProtKB">
        <authorList>
            <consortium name="Ensembl"/>
        </authorList>
    </citation>
    <scope>IDENTIFICATION</scope>
</reference>
<keyword evidence="3" id="KW-1185">Reference proteome</keyword>
<sequence>MCVFRKHSCYINRKINLITTMTTTVDLLLIYCPFIVKYCPFILTYCPFIVTYCPFIVTYCPFIDNNIQQKSVKCPKIPDWITS</sequence>
<keyword evidence="1" id="KW-0472">Membrane</keyword>
<protein>
    <submittedName>
        <fullName evidence="2">Uncharacterized protein</fullName>
    </submittedName>
</protein>